<keyword evidence="2" id="KW-0238">DNA-binding</keyword>
<accession>T0GKF0</accession>
<dbReference type="Proteomes" id="UP000015525">
    <property type="component" value="Unassembled WGS sequence"/>
</dbReference>
<dbReference type="GO" id="GO:0003700">
    <property type="term" value="F:DNA-binding transcription factor activity"/>
    <property type="evidence" value="ECO:0007669"/>
    <property type="project" value="InterPro"/>
</dbReference>
<evidence type="ECO:0000256" key="2">
    <source>
        <dbReference type="ARBA" id="ARBA00023125"/>
    </source>
</evidence>
<evidence type="ECO:0000313" key="6">
    <source>
        <dbReference type="Proteomes" id="UP000015525"/>
    </source>
</evidence>
<evidence type="ECO:0000256" key="1">
    <source>
        <dbReference type="ARBA" id="ARBA00023015"/>
    </source>
</evidence>
<dbReference type="PATRIC" id="fig|1329909.3.peg.2753"/>
<keyword evidence="3" id="KW-0804">Transcription</keyword>
<dbReference type="InterPro" id="IPR009057">
    <property type="entry name" value="Homeodomain-like_sf"/>
</dbReference>
<organism evidence="5 6">
    <name type="scientific">Sphingobium quisquiliarum P25</name>
    <dbReference type="NCBI Taxonomy" id="1329909"/>
    <lineage>
        <taxon>Bacteria</taxon>
        <taxon>Pseudomonadati</taxon>
        <taxon>Pseudomonadota</taxon>
        <taxon>Alphaproteobacteria</taxon>
        <taxon>Sphingomonadales</taxon>
        <taxon>Sphingomonadaceae</taxon>
        <taxon>Sphingobium</taxon>
    </lineage>
</organism>
<dbReference type="GO" id="GO:0043565">
    <property type="term" value="F:sequence-specific DNA binding"/>
    <property type="evidence" value="ECO:0007669"/>
    <property type="project" value="InterPro"/>
</dbReference>
<dbReference type="SUPFAM" id="SSF51215">
    <property type="entry name" value="Regulatory protein AraC"/>
    <property type="match status" value="1"/>
</dbReference>
<proteinExistence type="predicted"/>
<evidence type="ECO:0000313" key="5">
    <source>
        <dbReference type="EMBL" id="EQB04256.1"/>
    </source>
</evidence>
<dbReference type="SUPFAM" id="SSF46689">
    <property type="entry name" value="Homeodomain-like"/>
    <property type="match status" value="2"/>
</dbReference>
<reference evidence="5 6" key="1">
    <citation type="journal article" date="2013" name="Genome Announc.">
        <title>Draft Genome Sequence of Sphingobium quisquiliarum Strain P25T, a Novel Hexachlorocyclohexane (HCH)-Degrading Bacterium Isolated from an HCH Dumpsite.</title>
        <authorList>
            <person name="Kumar Singh A."/>
            <person name="Sangwan N."/>
            <person name="Sharma A."/>
            <person name="Gupta V."/>
            <person name="Khurana J.P."/>
            <person name="Lal R."/>
        </authorList>
    </citation>
    <scope>NUCLEOTIDE SEQUENCE [LARGE SCALE GENOMIC DNA]</scope>
    <source>
        <strain evidence="5 6">P25</strain>
    </source>
</reference>
<dbReference type="EMBL" id="ATHO01000130">
    <property type="protein sequence ID" value="EQB04256.1"/>
    <property type="molecule type" value="Genomic_DNA"/>
</dbReference>
<dbReference type="InterPro" id="IPR037923">
    <property type="entry name" value="HTH-like"/>
</dbReference>
<protein>
    <recommendedName>
        <fullName evidence="4">HTH araC/xylS-type domain-containing protein</fullName>
    </recommendedName>
</protein>
<sequence length="302" mass="33429">MWTVQSAHKAPLATVQLRHYDFPTPHEVIEDEDRPILSFTYPRADGPDGKGRFVPALDTWSDLGAVILRPPGHPLHAYGKGGPSRILICEYDAASFEGLTGLNDWDPARLRRCIDIRSNSISRSIRRVSQELEQPGFGSEMLIESLLRTMLVDLARLFQADAREEDDGAKGGLTGWQLRKIREMLHETTGDWPSVNSLADACGISRCHLSRSFRQATGSTLADYSAMIRILRAKTLLAQQQLPIGEVAKQIGFRSASSFSTAFRRATGLSPASFIRAQGHAGPAVYNRTITGRDMARERILS</sequence>
<gene>
    <name evidence="5" type="ORF">L288_14350</name>
</gene>
<evidence type="ECO:0000256" key="3">
    <source>
        <dbReference type="ARBA" id="ARBA00023163"/>
    </source>
</evidence>
<evidence type="ECO:0000259" key="4">
    <source>
        <dbReference type="PROSITE" id="PS01124"/>
    </source>
</evidence>
<dbReference type="SMART" id="SM00342">
    <property type="entry name" value="HTH_ARAC"/>
    <property type="match status" value="1"/>
</dbReference>
<dbReference type="AlphaFoldDB" id="T0GKF0"/>
<dbReference type="Gene3D" id="1.10.10.60">
    <property type="entry name" value="Homeodomain-like"/>
    <property type="match status" value="2"/>
</dbReference>
<keyword evidence="6" id="KW-1185">Reference proteome</keyword>
<name>T0GKF0_9SPHN</name>
<dbReference type="PRINTS" id="PR00032">
    <property type="entry name" value="HTHARAC"/>
</dbReference>
<dbReference type="InterPro" id="IPR018060">
    <property type="entry name" value="HTH_AraC"/>
</dbReference>
<dbReference type="InterPro" id="IPR020449">
    <property type="entry name" value="Tscrpt_reg_AraC-type_HTH"/>
</dbReference>
<dbReference type="PANTHER" id="PTHR46796">
    <property type="entry name" value="HTH-TYPE TRANSCRIPTIONAL ACTIVATOR RHAS-RELATED"/>
    <property type="match status" value="1"/>
</dbReference>
<dbReference type="PROSITE" id="PS01124">
    <property type="entry name" value="HTH_ARAC_FAMILY_2"/>
    <property type="match status" value="1"/>
</dbReference>
<comment type="caution">
    <text evidence="5">The sequence shown here is derived from an EMBL/GenBank/DDBJ whole genome shotgun (WGS) entry which is preliminary data.</text>
</comment>
<keyword evidence="1" id="KW-0805">Transcription regulation</keyword>
<dbReference type="InterPro" id="IPR050204">
    <property type="entry name" value="AraC_XylS_family_regulators"/>
</dbReference>
<dbReference type="Pfam" id="PF12833">
    <property type="entry name" value="HTH_18"/>
    <property type="match status" value="1"/>
</dbReference>
<feature type="domain" description="HTH araC/xylS-type" evidence="4">
    <location>
        <begin position="179"/>
        <end position="277"/>
    </location>
</feature>